<dbReference type="EMBL" id="CP003944">
    <property type="protein sequence ID" value="AFZ51481.1"/>
    <property type="molecule type" value="Genomic_DNA"/>
</dbReference>
<name>K9YX26_DACS8</name>
<dbReference type="KEGG" id="dsl:Dacsa_2928"/>
<accession>K9YX26</accession>
<reference evidence="1" key="1">
    <citation type="submission" date="2012-04" db="EMBL/GenBank/DDBJ databases">
        <title>Finished genome of Dactylococcopsis salina PCC 8305.</title>
        <authorList>
            <consortium name="US DOE Joint Genome Institute"/>
            <person name="Gugger M."/>
            <person name="Coursin T."/>
            <person name="Rippka R."/>
            <person name="Tandeau De Marsac N."/>
            <person name="Huntemann M."/>
            <person name="Wei C.-L."/>
            <person name="Han J."/>
            <person name="Detter J.C."/>
            <person name="Han C."/>
            <person name="Tapia R."/>
            <person name="Daligault H."/>
            <person name="Chen A."/>
            <person name="Krypides N."/>
            <person name="Mavromatis K."/>
            <person name="Markowitz V."/>
            <person name="Szeto E."/>
            <person name="Ivanova N."/>
            <person name="Ovchinnikova G."/>
            <person name="Pagani I."/>
            <person name="Pati A."/>
            <person name="Goodwin L."/>
            <person name="Peters L."/>
            <person name="Pitluck S."/>
            <person name="Woyke T."/>
            <person name="Kerfeld C."/>
        </authorList>
    </citation>
    <scope>NUCLEOTIDE SEQUENCE [LARGE SCALE GENOMIC DNA]</scope>
    <source>
        <strain evidence="1">PCC 8305</strain>
    </source>
</reference>
<sequence length="32" mass="3756">MSNRKVEDYLQDIIDAINATEQFILGFDFTTF</sequence>
<gene>
    <name evidence="1" type="ORF">Dacsa_2928</name>
</gene>
<dbReference type="HOGENOM" id="CLU_3389047_0_0_3"/>
<protein>
    <submittedName>
        <fullName evidence="1">Uncharacterized protein</fullName>
    </submittedName>
</protein>
<organism evidence="1 2">
    <name type="scientific">Dactylococcopsis salina (strain PCC 8305)</name>
    <name type="common">Myxobactron salinum</name>
    <dbReference type="NCBI Taxonomy" id="13035"/>
    <lineage>
        <taxon>Bacteria</taxon>
        <taxon>Bacillati</taxon>
        <taxon>Cyanobacteriota</taxon>
        <taxon>Cyanophyceae</taxon>
        <taxon>Nodosilineales</taxon>
        <taxon>Cymatolegaceae</taxon>
        <taxon>Dactylococcopsis</taxon>
    </lineage>
</organism>
<proteinExistence type="predicted"/>
<dbReference type="AlphaFoldDB" id="K9YX26"/>
<evidence type="ECO:0000313" key="1">
    <source>
        <dbReference type="EMBL" id="AFZ51481.1"/>
    </source>
</evidence>
<dbReference type="Proteomes" id="UP000010482">
    <property type="component" value="Chromosome"/>
</dbReference>
<keyword evidence="2" id="KW-1185">Reference proteome</keyword>
<evidence type="ECO:0000313" key="2">
    <source>
        <dbReference type="Proteomes" id="UP000010482"/>
    </source>
</evidence>